<keyword evidence="2" id="KW-1185">Reference proteome</keyword>
<evidence type="ECO:0000313" key="1">
    <source>
        <dbReference type="EMBL" id="KFB75272.1"/>
    </source>
</evidence>
<proteinExistence type="predicted"/>
<evidence type="ECO:0000313" key="2">
    <source>
        <dbReference type="Proteomes" id="UP000021315"/>
    </source>
</evidence>
<dbReference type="Proteomes" id="UP000021315">
    <property type="component" value="Unassembled WGS sequence"/>
</dbReference>
<reference evidence="1" key="1">
    <citation type="submission" date="2014-02" db="EMBL/GenBank/DDBJ databases">
        <title>Expanding our view of genomic diversity in Candidatus Accumulibacter clades.</title>
        <authorList>
            <person name="Skennerton C.T."/>
            <person name="Barr J.J."/>
            <person name="Slater F.R."/>
            <person name="Bond P.L."/>
            <person name="Tyson G.W."/>
        </authorList>
    </citation>
    <scope>NUCLEOTIDE SEQUENCE [LARGE SCALE GENOMIC DNA]</scope>
</reference>
<dbReference type="RefSeq" id="WP_273704812.1">
    <property type="nucleotide sequence ID" value="NZ_JDST02000096.1"/>
</dbReference>
<name>A0A080M1V6_9PROT</name>
<dbReference type="AlphaFoldDB" id="A0A080M1V6"/>
<comment type="caution">
    <text evidence="1">The sequence shown here is derived from an EMBL/GenBank/DDBJ whole genome shotgun (WGS) entry which is preliminary data.</text>
</comment>
<accession>A0A080M1V6</accession>
<protein>
    <submittedName>
        <fullName evidence="1">Uncharacterized protein</fullName>
    </submittedName>
</protein>
<organism evidence="1 2">
    <name type="scientific">Candidatus Accumulibacter cognatus</name>
    <dbReference type="NCBI Taxonomy" id="2954383"/>
    <lineage>
        <taxon>Bacteria</taxon>
        <taxon>Pseudomonadati</taxon>
        <taxon>Pseudomonadota</taxon>
        <taxon>Betaproteobacteria</taxon>
        <taxon>Candidatus Accumulibacter</taxon>
    </lineage>
</organism>
<dbReference type="EMBL" id="JDST02000096">
    <property type="protein sequence ID" value="KFB75272.1"/>
    <property type="molecule type" value="Genomic_DNA"/>
</dbReference>
<sequence length="508" mass="55778">MSTWAALLPVAMVGTERQAPVLPEPGGAIGDLLAELAVLGDHPAQCVLQMAAVLATCAQAGVQGTAWPEPVPAAAAREVLPTVDNASAVLLLAWALRDGPQRLLLLVFQSLARKGRRLPIDLLPLALEQGRRSVALRESLQPVLGERGVWLAGQNAAWNYAFGVEAAAAEEVRWTEGSLAQRRELLREERRRNPSAARERLTGILGELPARERAELIGELATGLSMDDEALLDSLRRDRSREVKQVTLGLLQRLPDCAHVQRAQQRMQALLRQERVLLRKRWRLDAPSAVADEWKADGIEATRPTHDALGERAWWLFQVARQVPLAWWVRYTGMNPGDLVDWAISSDWADALLRAWREALAVEPEVAWCEALLDHSPKTLSADHYLAILALLPLARRERYWEKQLKEGKSRLQALVHQLLQACPPGECLSASLSLAVASAVAEAVGQHADFSNDYALRSALPELCCVLQGAALEQLPGISGEAAGKPALPELWHTLRQIIATRQALNC</sequence>
<gene>
    <name evidence="1" type="ORF">AW06_003644</name>
</gene>
<dbReference type="InterPro" id="IPR043746">
    <property type="entry name" value="DUF5691"/>
</dbReference>
<dbReference type="Pfam" id="PF18944">
    <property type="entry name" value="DUF5691"/>
    <property type="match status" value="1"/>
</dbReference>
<dbReference type="STRING" id="1453999.AW06_003644"/>